<gene>
    <name evidence="2" type="ORF">CFP56_036946</name>
</gene>
<sequence length="35" mass="4521">MKHTLSMLFWSFLKYKGFFFFKFFFIVKRDLDYQN</sequence>
<comment type="caution">
    <text evidence="2">The sequence shown here is derived from an EMBL/GenBank/DDBJ whole genome shotgun (WGS) entry which is preliminary data.</text>
</comment>
<keyword evidence="1" id="KW-1133">Transmembrane helix</keyword>
<keyword evidence="1" id="KW-0472">Membrane</keyword>
<feature type="transmembrane region" description="Helical" evidence="1">
    <location>
        <begin position="7"/>
        <end position="27"/>
    </location>
</feature>
<organism evidence="2 3">
    <name type="scientific">Quercus suber</name>
    <name type="common">Cork oak</name>
    <dbReference type="NCBI Taxonomy" id="58331"/>
    <lineage>
        <taxon>Eukaryota</taxon>
        <taxon>Viridiplantae</taxon>
        <taxon>Streptophyta</taxon>
        <taxon>Embryophyta</taxon>
        <taxon>Tracheophyta</taxon>
        <taxon>Spermatophyta</taxon>
        <taxon>Magnoliopsida</taxon>
        <taxon>eudicotyledons</taxon>
        <taxon>Gunneridae</taxon>
        <taxon>Pentapetalae</taxon>
        <taxon>rosids</taxon>
        <taxon>fabids</taxon>
        <taxon>Fagales</taxon>
        <taxon>Fagaceae</taxon>
        <taxon>Quercus</taxon>
    </lineage>
</organism>
<name>A0AAW0J652_QUESU</name>
<dbReference type="EMBL" id="PKMF04000674">
    <property type="protein sequence ID" value="KAK7822227.1"/>
    <property type="molecule type" value="Genomic_DNA"/>
</dbReference>
<reference evidence="2 3" key="1">
    <citation type="journal article" date="2018" name="Sci. Data">
        <title>The draft genome sequence of cork oak.</title>
        <authorList>
            <person name="Ramos A.M."/>
            <person name="Usie A."/>
            <person name="Barbosa P."/>
            <person name="Barros P.M."/>
            <person name="Capote T."/>
            <person name="Chaves I."/>
            <person name="Simoes F."/>
            <person name="Abreu I."/>
            <person name="Carrasquinho I."/>
            <person name="Faro C."/>
            <person name="Guimaraes J.B."/>
            <person name="Mendonca D."/>
            <person name="Nobrega F."/>
            <person name="Rodrigues L."/>
            <person name="Saibo N.J.M."/>
            <person name="Varela M.C."/>
            <person name="Egas C."/>
            <person name="Matos J."/>
            <person name="Miguel C.M."/>
            <person name="Oliveira M.M."/>
            <person name="Ricardo C.P."/>
            <person name="Goncalves S."/>
        </authorList>
    </citation>
    <scope>NUCLEOTIDE SEQUENCE [LARGE SCALE GENOMIC DNA]</scope>
    <source>
        <strain evidence="3">cv. HL8</strain>
    </source>
</reference>
<keyword evidence="1" id="KW-0812">Transmembrane</keyword>
<evidence type="ECO:0000313" key="2">
    <source>
        <dbReference type="EMBL" id="KAK7822227.1"/>
    </source>
</evidence>
<evidence type="ECO:0008006" key="4">
    <source>
        <dbReference type="Google" id="ProtNLM"/>
    </source>
</evidence>
<dbReference type="AlphaFoldDB" id="A0AAW0J652"/>
<proteinExistence type="predicted"/>
<evidence type="ECO:0000256" key="1">
    <source>
        <dbReference type="SAM" id="Phobius"/>
    </source>
</evidence>
<protein>
    <recommendedName>
        <fullName evidence="4">Photosystem II protein I</fullName>
    </recommendedName>
</protein>
<evidence type="ECO:0000313" key="3">
    <source>
        <dbReference type="Proteomes" id="UP000237347"/>
    </source>
</evidence>
<accession>A0AAW0J652</accession>
<keyword evidence="3" id="KW-1185">Reference proteome</keyword>
<dbReference type="Proteomes" id="UP000237347">
    <property type="component" value="Unassembled WGS sequence"/>
</dbReference>